<dbReference type="Proteomes" id="UP001590950">
    <property type="component" value="Unassembled WGS sequence"/>
</dbReference>
<accession>A0ABR4AKX2</accession>
<gene>
    <name evidence="1" type="ORF">N7G274_001862</name>
</gene>
<protein>
    <recommendedName>
        <fullName evidence="3">F-box domain-containing protein</fullName>
    </recommendedName>
</protein>
<dbReference type="EMBL" id="JBEFKJ010000004">
    <property type="protein sequence ID" value="KAL2046415.1"/>
    <property type="molecule type" value="Genomic_DNA"/>
</dbReference>
<reference evidence="1 2" key="1">
    <citation type="submission" date="2024-09" db="EMBL/GenBank/DDBJ databases">
        <title>Rethinking Asexuality: The Enigmatic Case of Functional Sexual Genes in Lepraria (Stereocaulaceae).</title>
        <authorList>
            <person name="Doellman M."/>
            <person name="Sun Y."/>
            <person name="Barcenas-Pena A."/>
            <person name="Lumbsch H.T."/>
            <person name="Grewe F."/>
        </authorList>
    </citation>
    <scope>NUCLEOTIDE SEQUENCE [LARGE SCALE GENOMIC DNA]</scope>
    <source>
        <strain evidence="1 2">Mercado 3170</strain>
    </source>
</reference>
<organism evidence="1 2">
    <name type="scientific">Stereocaulon virgatum</name>
    <dbReference type="NCBI Taxonomy" id="373712"/>
    <lineage>
        <taxon>Eukaryota</taxon>
        <taxon>Fungi</taxon>
        <taxon>Dikarya</taxon>
        <taxon>Ascomycota</taxon>
        <taxon>Pezizomycotina</taxon>
        <taxon>Lecanoromycetes</taxon>
        <taxon>OSLEUM clade</taxon>
        <taxon>Lecanoromycetidae</taxon>
        <taxon>Lecanorales</taxon>
        <taxon>Lecanorineae</taxon>
        <taxon>Stereocaulaceae</taxon>
        <taxon>Stereocaulon</taxon>
    </lineage>
</organism>
<proteinExistence type="predicted"/>
<sequence>MERFPCIPGGKGVLGVEYQTFAGHPGSDLGVRAAPGQARDTVLYLMGGPRINHFPAFLGINLGKVGSSSPSSVCPYRLLGRLIAIKVEEAYFIDLLLLTVETDPTCRAMAILTDLPVELLQHIICYLGHSKPHSTRHLHEEPSEALLNCSHHPIKDLSLTCNRLYQITFPILYTNLKVSIDSIDAILRFTTLHSLTAKVSTLLLHATLQQVETVMSLGDSTFHYPWIRILALIDGVDPHAVTILFPPAAFEYILPYSLRLSDEWAFNIPYQILHLSYVRSSTCPTPDADRRPIIHQNILRIRPWTYCTYNQGSSIHAYSTYEYFHKCGPSLINGSHPMSMFHEIEGSLGHLLIFDFIAIFPFPHHQMHESYAHDLVYFLSSIAPFLRHLRVQLAPTTGNNILDDAKALGTCQRSDLWNEFEGAVAHLMQRLKGGRLKRLTNFTLLDYENPWRRDMINDVIHHYADSDEWRNKWRYEGGGCYVKVE</sequence>
<comment type="caution">
    <text evidence="1">The sequence shown here is derived from an EMBL/GenBank/DDBJ whole genome shotgun (WGS) entry which is preliminary data.</text>
</comment>
<name>A0ABR4AKX2_9LECA</name>
<evidence type="ECO:0000313" key="2">
    <source>
        <dbReference type="Proteomes" id="UP001590950"/>
    </source>
</evidence>
<evidence type="ECO:0000313" key="1">
    <source>
        <dbReference type="EMBL" id="KAL2046415.1"/>
    </source>
</evidence>
<keyword evidence="2" id="KW-1185">Reference proteome</keyword>
<evidence type="ECO:0008006" key="3">
    <source>
        <dbReference type="Google" id="ProtNLM"/>
    </source>
</evidence>